<keyword evidence="2" id="KW-0812">Transmembrane</keyword>
<dbReference type="EMBL" id="NMVI01000025">
    <property type="protein sequence ID" value="OYN85308.1"/>
    <property type="molecule type" value="Genomic_DNA"/>
</dbReference>
<evidence type="ECO:0000256" key="2">
    <source>
        <dbReference type="SAM" id="Phobius"/>
    </source>
</evidence>
<dbReference type="SUPFAM" id="SSF63737">
    <property type="entry name" value="Leukotriene A4 hydrolase N-terminal domain"/>
    <property type="match status" value="1"/>
</dbReference>
<dbReference type="PANTHER" id="PTHR11533">
    <property type="entry name" value="PROTEASE M1 ZINC METALLOPROTEASE"/>
    <property type="match status" value="1"/>
</dbReference>
<evidence type="ECO:0000313" key="5">
    <source>
        <dbReference type="Proteomes" id="UP000216533"/>
    </source>
</evidence>
<reference evidence="4 5" key="1">
    <citation type="submission" date="2017-07" db="EMBL/GenBank/DDBJ databases">
        <title>Draft whole genome sequences of clinical Proprionibacteriaceae strains.</title>
        <authorList>
            <person name="Bernier A.-M."/>
            <person name="Bernard K."/>
            <person name="Domingo M.-C."/>
        </authorList>
    </citation>
    <scope>NUCLEOTIDE SEQUENCE [LARGE SCALE GENOMIC DNA]</scope>
    <source>
        <strain evidence="4 5">NML 160184</strain>
    </source>
</reference>
<feature type="compositionally biased region" description="Pro residues" evidence="1">
    <location>
        <begin position="32"/>
        <end position="53"/>
    </location>
</feature>
<feature type="compositionally biased region" description="Polar residues" evidence="1">
    <location>
        <begin position="1"/>
        <end position="11"/>
    </location>
</feature>
<feature type="domain" description="Peptidase M1 membrane alanine aminopeptidase" evidence="3">
    <location>
        <begin position="364"/>
        <end position="560"/>
    </location>
</feature>
<organism evidence="4 5">
    <name type="scientific">Parenemella sanctibonifatiensis</name>
    <dbReference type="NCBI Taxonomy" id="2016505"/>
    <lineage>
        <taxon>Bacteria</taxon>
        <taxon>Bacillati</taxon>
        <taxon>Actinomycetota</taxon>
        <taxon>Actinomycetes</taxon>
        <taxon>Propionibacteriales</taxon>
        <taxon>Propionibacteriaceae</taxon>
        <taxon>Parenemella</taxon>
    </lineage>
</organism>
<sequence length="577" mass="62851">MLGAMSQNSGNWRPANDGQGHANQQPQQPYGQQPPQPYGQQPPQPYGQQPPQPYGQQPQQQAATPYRADPYSPTPQRGPRPSGRGRSGGVRGAMIALIAIVLVIVLLFIGFAVFFVVARDSVTPPLDPVSRPGGTSAEDPYFPQHGATGYDALGYEADLTWDEGTDTLSGHSTMTARLTGDLSSLALDLLLEPSAVSVDGSEADFTVERDQKLVVQLPDGSRSGEEVSVRVEYSGQPGQVTPGANVQPAWHTQGDEHILAGEPGSAPFWLPTNDHPSDPATLDVTLRVRAGDAGLSVGALEGHTTEGDTEVWQWSLAEPAPTYAYTIAIGDFEIEEGEEDGRPYLYAVSNQLPAATKAEMFEALRLTPGVIDELEELYGAPYPYGQMGGIVPVHRFWFGALETATRPVYFSEMMTDPDEARRIVIHEYAHMWVGNTVTPAQWKEIFLNEGLASHAEWVLAERQGGRPAEAMLATYYHQLGSRAGFWTVDLRDPGVDHMFEQAYLRGPMAVEALRRVISEDAFAELMTVWTGQQGPATVQDFVTMSQDVSGKDLSEFWRAWLEGTEPPPNTAEYGLGV</sequence>
<name>A0A255E171_9ACTN</name>
<dbReference type="InterPro" id="IPR042097">
    <property type="entry name" value="Aminopeptidase_N-like_N_sf"/>
</dbReference>
<keyword evidence="2" id="KW-0472">Membrane</keyword>
<dbReference type="SUPFAM" id="SSF55486">
    <property type="entry name" value="Metalloproteases ('zincins'), catalytic domain"/>
    <property type="match status" value="1"/>
</dbReference>
<dbReference type="GO" id="GO:0008270">
    <property type="term" value="F:zinc ion binding"/>
    <property type="evidence" value="ECO:0007669"/>
    <property type="project" value="InterPro"/>
</dbReference>
<dbReference type="InterPro" id="IPR027268">
    <property type="entry name" value="Peptidase_M4/M1_CTD_sf"/>
</dbReference>
<comment type="caution">
    <text evidence="4">The sequence shown here is derived from an EMBL/GenBank/DDBJ whole genome shotgun (WGS) entry which is preliminary data.</text>
</comment>
<dbReference type="PANTHER" id="PTHR11533:SF297">
    <property type="entry name" value="AMINOPEPTIDASE N"/>
    <property type="match status" value="1"/>
</dbReference>
<proteinExistence type="predicted"/>
<feature type="region of interest" description="Disordered" evidence="1">
    <location>
        <begin position="1"/>
        <end position="88"/>
    </location>
</feature>
<evidence type="ECO:0000313" key="4">
    <source>
        <dbReference type="EMBL" id="OYN85308.1"/>
    </source>
</evidence>
<dbReference type="AlphaFoldDB" id="A0A255E171"/>
<dbReference type="GO" id="GO:0008237">
    <property type="term" value="F:metallopeptidase activity"/>
    <property type="evidence" value="ECO:0007669"/>
    <property type="project" value="InterPro"/>
</dbReference>
<keyword evidence="2" id="KW-1133">Transmembrane helix</keyword>
<dbReference type="Gene3D" id="2.60.40.1730">
    <property type="entry name" value="tricorn interacting facor f3 domain"/>
    <property type="match status" value="1"/>
</dbReference>
<evidence type="ECO:0000259" key="3">
    <source>
        <dbReference type="Pfam" id="PF01433"/>
    </source>
</evidence>
<dbReference type="Pfam" id="PF01433">
    <property type="entry name" value="Peptidase_M1"/>
    <property type="match status" value="1"/>
</dbReference>
<gene>
    <name evidence="4" type="ORF">CGZ92_10930</name>
</gene>
<dbReference type="InterPro" id="IPR050344">
    <property type="entry name" value="Peptidase_M1_aminopeptidases"/>
</dbReference>
<feature type="transmembrane region" description="Helical" evidence="2">
    <location>
        <begin position="94"/>
        <end position="118"/>
    </location>
</feature>
<protein>
    <recommendedName>
        <fullName evidence="3">Peptidase M1 membrane alanine aminopeptidase domain-containing protein</fullName>
    </recommendedName>
</protein>
<evidence type="ECO:0000256" key="1">
    <source>
        <dbReference type="SAM" id="MobiDB-lite"/>
    </source>
</evidence>
<dbReference type="Gene3D" id="1.10.390.10">
    <property type="entry name" value="Neutral Protease Domain 2"/>
    <property type="match status" value="1"/>
</dbReference>
<dbReference type="Proteomes" id="UP000216533">
    <property type="component" value="Unassembled WGS sequence"/>
</dbReference>
<dbReference type="InterPro" id="IPR014782">
    <property type="entry name" value="Peptidase_M1_dom"/>
</dbReference>
<accession>A0A255E171</accession>